<feature type="transmembrane region" description="Helical" evidence="6">
    <location>
        <begin position="177"/>
        <end position="197"/>
    </location>
</feature>
<feature type="region of interest" description="Disordered" evidence="5">
    <location>
        <begin position="1"/>
        <end position="119"/>
    </location>
</feature>
<keyword evidence="4 6" id="KW-0472">Membrane</keyword>
<feature type="compositionally biased region" description="Low complexity" evidence="5">
    <location>
        <begin position="69"/>
        <end position="104"/>
    </location>
</feature>
<dbReference type="PROSITE" id="PS50850">
    <property type="entry name" value="MFS"/>
    <property type="match status" value="1"/>
</dbReference>
<feature type="compositionally biased region" description="Pro residues" evidence="5">
    <location>
        <begin position="33"/>
        <end position="49"/>
    </location>
</feature>
<keyword evidence="3 6" id="KW-1133">Transmembrane helix</keyword>
<keyword evidence="2 6" id="KW-0812">Transmembrane</keyword>
<reference evidence="8" key="1">
    <citation type="journal article" date="2023" name="Mol. Phylogenet. Evol.">
        <title>Genome-scale phylogeny and comparative genomics of the fungal order Sordariales.</title>
        <authorList>
            <person name="Hensen N."/>
            <person name="Bonometti L."/>
            <person name="Westerberg I."/>
            <person name="Brannstrom I.O."/>
            <person name="Guillou S."/>
            <person name="Cros-Aarteil S."/>
            <person name="Calhoun S."/>
            <person name="Haridas S."/>
            <person name="Kuo A."/>
            <person name="Mondo S."/>
            <person name="Pangilinan J."/>
            <person name="Riley R."/>
            <person name="LaButti K."/>
            <person name="Andreopoulos B."/>
            <person name="Lipzen A."/>
            <person name="Chen C."/>
            <person name="Yan M."/>
            <person name="Daum C."/>
            <person name="Ng V."/>
            <person name="Clum A."/>
            <person name="Steindorff A."/>
            <person name="Ohm R.A."/>
            <person name="Martin F."/>
            <person name="Silar P."/>
            <person name="Natvig D.O."/>
            <person name="Lalanne C."/>
            <person name="Gautier V."/>
            <person name="Ament-Velasquez S.L."/>
            <person name="Kruys A."/>
            <person name="Hutchinson M.I."/>
            <person name="Powell A.J."/>
            <person name="Barry K."/>
            <person name="Miller A.N."/>
            <person name="Grigoriev I.V."/>
            <person name="Debuchy R."/>
            <person name="Gladieux P."/>
            <person name="Hiltunen Thoren M."/>
            <person name="Johannesson H."/>
        </authorList>
    </citation>
    <scope>NUCLEOTIDE SEQUENCE</scope>
    <source>
        <strain evidence="8">CBS 103.79</strain>
    </source>
</reference>
<dbReference type="GO" id="GO:0005886">
    <property type="term" value="C:plasma membrane"/>
    <property type="evidence" value="ECO:0007669"/>
    <property type="project" value="TreeGrafter"/>
</dbReference>
<evidence type="ECO:0000256" key="3">
    <source>
        <dbReference type="ARBA" id="ARBA00022989"/>
    </source>
</evidence>
<dbReference type="Proteomes" id="UP001303889">
    <property type="component" value="Unassembled WGS sequence"/>
</dbReference>
<evidence type="ECO:0000256" key="6">
    <source>
        <dbReference type="SAM" id="Phobius"/>
    </source>
</evidence>
<evidence type="ECO:0000256" key="2">
    <source>
        <dbReference type="ARBA" id="ARBA00022692"/>
    </source>
</evidence>
<reference evidence="8" key="2">
    <citation type="submission" date="2023-05" db="EMBL/GenBank/DDBJ databases">
        <authorList>
            <consortium name="Lawrence Berkeley National Laboratory"/>
            <person name="Steindorff A."/>
            <person name="Hensen N."/>
            <person name="Bonometti L."/>
            <person name="Westerberg I."/>
            <person name="Brannstrom I.O."/>
            <person name="Guillou S."/>
            <person name="Cros-Aarteil S."/>
            <person name="Calhoun S."/>
            <person name="Haridas S."/>
            <person name="Kuo A."/>
            <person name="Mondo S."/>
            <person name="Pangilinan J."/>
            <person name="Riley R."/>
            <person name="Labutti K."/>
            <person name="Andreopoulos B."/>
            <person name="Lipzen A."/>
            <person name="Chen C."/>
            <person name="Yanf M."/>
            <person name="Daum C."/>
            <person name="Ng V."/>
            <person name="Clum A."/>
            <person name="Ohm R."/>
            <person name="Martin F."/>
            <person name="Silar P."/>
            <person name="Natvig D."/>
            <person name="Lalanne C."/>
            <person name="Gautier V."/>
            <person name="Ament-Velasquez S.L."/>
            <person name="Kruys A."/>
            <person name="Hutchinson M.I."/>
            <person name="Powell A.J."/>
            <person name="Barry K."/>
            <person name="Miller A.N."/>
            <person name="Grigoriev I.V."/>
            <person name="Debuchy R."/>
            <person name="Gladieux P."/>
            <person name="Thoren M.H."/>
            <person name="Johannesson H."/>
        </authorList>
    </citation>
    <scope>NUCLEOTIDE SEQUENCE</scope>
    <source>
        <strain evidence="8">CBS 103.79</strain>
    </source>
</reference>
<name>A0AAN6RNW0_9PEZI</name>
<organism evidence="8 9">
    <name type="scientific">Staphylotrichum tortipilum</name>
    <dbReference type="NCBI Taxonomy" id="2831512"/>
    <lineage>
        <taxon>Eukaryota</taxon>
        <taxon>Fungi</taxon>
        <taxon>Dikarya</taxon>
        <taxon>Ascomycota</taxon>
        <taxon>Pezizomycotina</taxon>
        <taxon>Sordariomycetes</taxon>
        <taxon>Sordariomycetidae</taxon>
        <taxon>Sordariales</taxon>
        <taxon>Chaetomiaceae</taxon>
        <taxon>Staphylotrichum</taxon>
    </lineage>
</organism>
<dbReference type="PANTHER" id="PTHR23502:SF64">
    <property type="entry name" value="TRANSPORTER, PUTATIVE (AFU_ORTHOLOGUE AFUA_3G11760)-RELATED"/>
    <property type="match status" value="1"/>
</dbReference>
<evidence type="ECO:0000256" key="4">
    <source>
        <dbReference type="ARBA" id="ARBA00023136"/>
    </source>
</evidence>
<comment type="caution">
    <text evidence="8">The sequence shown here is derived from an EMBL/GenBank/DDBJ whole genome shotgun (WGS) entry which is preliminary data.</text>
</comment>
<dbReference type="AlphaFoldDB" id="A0AAN6RNW0"/>
<evidence type="ECO:0000313" key="8">
    <source>
        <dbReference type="EMBL" id="KAK3896766.1"/>
    </source>
</evidence>
<dbReference type="SUPFAM" id="SSF103473">
    <property type="entry name" value="MFS general substrate transporter"/>
    <property type="match status" value="1"/>
</dbReference>
<dbReference type="GO" id="GO:0022857">
    <property type="term" value="F:transmembrane transporter activity"/>
    <property type="evidence" value="ECO:0007669"/>
    <property type="project" value="InterPro"/>
</dbReference>
<protein>
    <recommendedName>
        <fullName evidence="7">Major facilitator superfamily (MFS) profile domain-containing protein</fullName>
    </recommendedName>
</protein>
<feature type="transmembrane region" description="Helical" evidence="6">
    <location>
        <begin position="135"/>
        <end position="157"/>
    </location>
</feature>
<dbReference type="InterPro" id="IPR036259">
    <property type="entry name" value="MFS_trans_sf"/>
</dbReference>
<keyword evidence="9" id="KW-1185">Reference proteome</keyword>
<evidence type="ECO:0000259" key="7">
    <source>
        <dbReference type="PROSITE" id="PS50850"/>
    </source>
</evidence>
<dbReference type="Gene3D" id="1.20.1720.10">
    <property type="entry name" value="Multidrug resistance protein D"/>
    <property type="match status" value="1"/>
</dbReference>
<evidence type="ECO:0000256" key="1">
    <source>
        <dbReference type="ARBA" id="ARBA00004141"/>
    </source>
</evidence>
<evidence type="ECO:0000313" key="9">
    <source>
        <dbReference type="Proteomes" id="UP001303889"/>
    </source>
</evidence>
<evidence type="ECO:0000256" key="5">
    <source>
        <dbReference type="SAM" id="MobiDB-lite"/>
    </source>
</evidence>
<feature type="domain" description="Major facilitator superfamily (MFS) profile" evidence="7">
    <location>
        <begin position="136"/>
        <end position="202"/>
    </location>
</feature>
<dbReference type="PANTHER" id="PTHR23502">
    <property type="entry name" value="MAJOR FACILITATOR SUPERFAMILY"/>
    <property type="match status" value="1"/>
</dbReference>
<proteinExistence type="predicted"/>
<gene>
    <name evidence="8" type="ORF">C8A05DRAFT_20331</name>
</gene>
<dbReference type="InterPro" id="IPR020846">
    <property type="entry name" value="MFS_dom"/>
</dbReference>
<feature type="non-terminal residue" evidence="8">
    <location>
        <position position="202"/>
    </location>
</feature>
<dbReference type="EMBL" id="MU856411">
    <property type="protein sequence ID" value="KAK3896766.1"/>
    <property type="molecule type" value="Genomic_DNA"/>
</dbReference>
<comment type="subcellular location">
    <subcellularLocation>
        <location evidence="1">Membrane</location>
        <topology evidence="1">Multi-pass membrane protein</topology>
    </subcellularLocation>
</comment>
<sequence length="202" mass="20582">MTAPGATDWEPSPQDGSVPCQDRPAVPGESQARPPPTPSSPTPSHPPQTAPSSTDPARRETGSGKPCNPTAVTAPAPAPSPATATAPVPARPSEAELPDPTTTTSPPPPLSDPDDDEESAAAAHYARFSPGRKHIIVALLSFSSLLSPVSSTSVLAATPEVAAEYATTGTAVNVVNAGYMLAMGVSPVVWGPVSQVWGRRRV</sequence>
<accession>A0AAN6RNW0</accession>